<evidence type="ECO:0000313" key="2">
    <source>
        <dbReference type="Proteomes" id="UP000481858"/>
    </source>
</evidence>
<evidence type="ECO:0008006" key="3">
    <source>
        <dbReference type="Google" id="ProtNLM"/>
    </source>
</evidence>
<keyword evidence="2" id="KW-1185">Reference proteome</keyword>
<sequence length="364" mass="41585">MLANQELREYELSSLEPRKRRIKIKLKRHDIHMMLDVPDYGVVPRYTPIPSSSQVLRAHTEFKKLLEPGIAQDDSFHKRCAAEVNVINIFFPDIESPAIRICFTAWLVFVISMDDILETLPPHDGEVALLDSIQIVRSLPESEQTGTSTDTRIQGLTRVLHRHCTHWLSEKVAESFFEAACDVFRAHINELFFLQGHIPNDLSTYMGIRVRTIALNPFFDIIKSEFLPEDSRFNAVWGKLQKEVCRAAGLQNDLIGLERDLEGGERLNAVIVLMASENDQPREPGEELLTRYINQVTAEHNQSTAQAIDLIAQINQNMGTIYSKKVAETARHIILLCETHLKWCMNAKRYHMKIEDEVSTPSAN</sequence>
<evidence type="ECO:0000313" key="1">
    <source>
        <dbReference type="EMBL" id="KAF2963143.1"/>
    </source>
</evidence>
<dbReference type="OrthoDB" id="1731983at2759"/>
<name>A0A7C8IK84_9PEZI</name>
<reference evidence="1 2" key="1">
    <citation type="submission" date="2019-12" db="EMBL/GenBank/DDBJ databases">
        <title>Draft genome sequence of the ascomycete Xylaria multiplex DSM 110363.</title>
        <authorList>
            <person name="Buettner E."/>
            <person name="Kellner H."/>
        </authorList>
    </citation>
    <scope>NUCLEOTIDE SEQUENCE [LARGE SCALE GENOMIC DNA]</scope>
    <source>
        <strain evidence="1 2">DSM 110363</strain>
    </source>
</reference>
<dbReference type="AlphaFoldDB" id="A0A7C8IK84"/>
<dbReference type="Gene3D" id="1.10.600.10">
    <property type="entry name" value="Farnesyl Diphosphate Synthase"/>
    <property type="match status" value="1"/>
</dbReference>
<organism evidence="1 2">
    <name type="scientific">Xylaria multiplex</name>
    <dbReference type="NCBI Taxonomy" id="323545"/>
    <lineage>
        <taxon>Eukaryota</taxon>
        <taxon>Fungi</taxon>
        <taxon>Dikarya</taxon>
        <taxon>Ascomycota</taxon>
        <taxon>Pezizomycotina</taxon>
        <taxon>Sordariomycetes</taxon>
        <taxon>Xylariomycetidae</taxon>
        <taxon>Xylariales</taxon>
        <taxon>Xylariaceae</taxon>
        <taxon>Xylaria</taxon>
    </lineage>
</organism>
<dbReference type="InterPro" id="IPR008949">
    <property type="entry name" value="Isoprenoid_synthase_dom_sf"/>
</dbReference>
<comment type="caution">
    <text evidence="1">The sequence shown here is derived from an EMBL/GenBank/DDBJ whole genome shotgun (WGS) entry which is preliminary data.</text>
</comment>
<dbReference type="Pfam" id="PF19086">
    <property type="entry name" value="Terpene_syn_C_2"/>
    <property type="match status" value="1"/>
</dbReference>
<dbReference type="InParanoid" id="A0A7C8IK84"/>
<protein>
    <recommendedName>
        <fullName evidence="3">Terpene synthase</fullName>
    </recommendedName>
</protein>
<accession>A0A7C8IK84</accession>
<dbReference type="Proteomes" id="UP000481858">
    <property type="component" value="Unassembled WGS sequence"/>
</dbReference>
<dbReference type="SUPFAM" id="SSF48576">
    <property type="entry name" value="Terpenoid synthases"/>
    <property type="match status" value="1"/>
</dbReference>
<gene>
    <name evidence="1" type="ORF">GQX73_g10429</name>
</gene>
<proteinExistence type="predicted"/>
<dbReference type="EMBL" id="WUBL01000229">
    <property type="protein sequence ID" value="KAF2963143.1"/>
    <property type="molecule type" value="Genomic_DNA"/>
</dbReference>